<keyword evidence="3" id="KW-1185">Reference proteome</keyword>
<evidence type="ECO:0000256" key="1">
    <source>
        <dbReference type="SAM" id="MobiDB-lite"/>
    </source>
</evidence>
<name>Q1AUQ5_RUBXD</name>
<dbReference type="KEGG" id="rxy:Rxyl_1926"/>
<feature type="region of interest" description="Disordered" evidence="1">
    <location>
        <begin position="46"/>
        <end position="74"/>
    </location>
</feature>
<dbReference type="Proteomes" id="UP000006637">
    <property type="component" value="Chromosome"/>
</dbReference>
<dbReference type="HOGENOM" id="CLU_2685569_0_0_11"/>
<evidence type="ECO:0000313" key="3">
    <source>
        <dbReference type="Proteomes" id="UP000006637"/>
    </source>
</evidence>
<dbReference type="STRING" id="266117.Rxyl_1926"/>
<gene>
    <name evidence="2" type="ordered locus">Rxyl_1926</name>
</gene>
<evidence type="ECO:0000313" key="2">
    <source>
        <dbReference type="EMBL" id="ABG04873.1"/>
    </source>
</evidence>
<dbReference type="AlphaFoldDB" id="Q1AUQ5"/>
<protein>
    <submittedName>
        <fullName evidence="2">Uncharacterized protein</fullName>
    </submittedName>
</protein>
<reference evidence="2 3" key="1">
    <citation type="submission" date="2006-06" db="EMBL/GenBank/DDBJ databases">
        <title>Complete sequence of Rubrobacter xylanophilus DSM 9941.</title>
        <authorList>
            <consortium name="US DOE Joint Genome Institute"/>
            <person name="Copeland A."/>
            <person name="Lucas S."/>
            <person name="Lapidus A."/>
            <person name="Barry K."/>
            <person name="Detter J.C."/>
            <person name="Glavina del Rio T."/>
            <person name="Hammon N."/>
            <person name="Israni S."/>
            <person name="Dalin E."/>
            <person name="Tice H."/>
            <person name="Pitluck S."/>
            <person name="Munk A.C."/>
            <person name="Brettin T."/>
            <person name="Bruce D."/>
            <person name="Han C."/>
            <person name="Tapia R."/>
            <person name="Gilna P."/>
            <person name="Schmutz J."/>
            <person name="Larimer F."/>
            <person name="Land M."/>
            <person name="Hauser L."/>
            <person name="Kyrpides N."/>
            <person name="Lykidis A."/>
            <person name="da Costa M.S."/>
            <person name="Rainey F.A."/>
            <person name="Empadinhas N."/>
            <person name="Jolivet E."/>
            <person name="Battista J.R."/>
            <person name="Richardson P."/>
        </authorList>
    </citation>
    <scope>NUCLEOTIDE SEQUENCE [LARGE SCALE GENOMIC DNA]</scope>
    <source>
        <strain evidence="3">DSM 9941 / NBRC 16129 / PRD-1</strain>
    </source>
</reference>
<sequence length="74" mass="8602">MDRQSRDLEGAANPDEAAERFRRLVEGWMAEDSACDGEAWPTLREGLERNRPEYRGHFPEEGSKVERRPTCPKR</sequence>
<dbReference type="RefSeq" id="WP_011564888.1">
    <property type="nucleotide sequence ID" value="NC_008148.1"/>
</dbReference>
<proteinExistence type="predicted"/>
<accession>Q1AUQ5</accession>
<dbReference type="EMBL" id="CP000386">
    <property type="protein sequence ID" value="ABG04873.1"/>
    <property type="molecule type" value="Genomic_DNA"/>
</dbReference>
<organism evidence="2 3">
    <name type="scientific">Rubrobacter xylanophilus (strain DSM 9941 / JCM 11954 / NBRC 16129 / PRD-1)</name>
    <dbReference type="NCBI Taxonomy" id="266117"/>
    <lineage>
        <taxon>Bacteria</taxon>
        <taxon>Bacillati</taxon>
        <taxon>Actinomycetota</taxon>
        <taxon>Rubrobacteria</taxon>
        <taxon>Rubrobacterales</taxon>
        <taxon>Rubrobacteraceae</taxon>
        <taxon>Rubrobacter</taxon>
    </lineage>
</organism>